<accession>A0A193SH99</accession>
<geneLocation type="plasmid" evidence="1 2">
    <name>PP6</name>
</geneLocation>
<evidence type="ECO:0000313" key="2">
    <source>
        <dbReference type="Proteomes" id="UP000239025"/>
    </source>
</evidence>
<sequence length="37" mass="4041">MSSPVIMEKKGPKSNGIANQIKQHRSMNVTATVKMTP</sequence>
<keyword evidence="2" id="KW-1185">Reference proteome</keyword>
<protein>
    <submittedName>
        <fullName evidence="1">Uncharacterized protein</fullName>
    </submittedName>
</protein>
<dbReference type="Proteomes" id="UP000239025">
    <property type="component" value="Plasmid PP6"/>
</dbReference>
<keyword evidence="1" id="KW-0614">Plasmid</keyword>
<gene>
    <name evidence="1" type="ORF">PL963_P600018</name>
</gene>
<name>A0A193SH99_9PSED</name>
<dbReference type="AlphaFoldDB" id="A0A193SH99"/>
<dbReference type="EMBL" id="LT963401">
    <property type="protein sequence ID" value="SOS30522.1"/>
    <property type="molecule type" value="Genomic_DNA"/>
</dbReference>
<organism evidence="1 2">
    <name type="scientific">Pseudomonas cerasi</name>
    <dbReference type="NCBI Taxonomy" id="1583341"/>
    <lineage>
        <taxon>Bacteria</taxon>
        <taxon>Pseudomonadati</taxon>
        <taxon>Pseudomonadota</taxon>
        <taxon>Gammaproteobacteria</taxon>
        <taxon>Pseudomonadales</taxon>
        <taxon>Pseudomonadaceae</taxon>
        <taxon>Pseudomonas</taxon>
    </lineage>
</organism>
<evidence type="ECO:0000313" key="1">
    <source>
        <dbReference type="EMBL" id="SOS30522.1"/>
    </source>
</evidence>
<reference evidence="2" key="1">
    <citation type="submission" date="2017-11" db="EMBL/GenBank/DDBJ databases">
        <authorList>
            <person name="Blom J."/>
        </authorList>
    </citation>
    <scope>NUCLEOTIDE SEQUENCE [LARGE SCALE GENOMIC DNA]</scope>
    <source>
        <plasmid evidence="2">PP6</plasmid>
    </source>
</reference>
<proteinExistence type="predicted"/>